<comment type="caution">
    <text evidence="1">The sequence shown here is derived from an EMBL/GenBank/DDBJ whole genome shotgun (WGS) entry which is preliminary data.</text>
</comment>
<gene>
    <name evidence="1" type="ORF">CDAR_265561</name>
</gene>
<proteinExistence type="predicted"/>
<reference evidence="1 2" key="1">
    <citation type="submission" date="2021-06" db="EMBL/GenBank/DDBJ databases">
        <title>Caerostris darwini draft genome.</title>
        <authorList>
            <person name="Kono N."/>
            <person name="Arakawa K."/>
        </authorList>
    </citation>
    <scope>NUCLEOTIDE SEQUENCE [LARGE SCALE GENOMIC DNA]</scope>
</reference>
<evidence type="ECO:0000313" key="2">
    <source>
        <dbReference type="Proteomes" id="UP001054837"/>
    </source>
</evidence>
<organism evidence="1 2">
    <name type="scientific">Caerostris darwini</name>
    <dbReference type="NCBI Taxonomy" id="1538125"/>
    <lineage>
        <taxon>Eukaryota</taxon>
        <taxon>Metazoa</taxon>
        <taxon>Ecdysozoa</taxon>
        <taxon>Arthropoda</taxon>
        <taxon>Chelicerata</taxon>
        <taxon>Arachnida</taxon>
        <taxon>Araneae</taxon>
        <taxon>Araneomorphae</taxon>
        <taxon>Entelegynae</taxon>
        <taxon>Araneoidea</taxon>
        <taxon>Araneidae</taxon>
        <taxon>Caerostris</taxon>
    </lineage>
</organism>
<name>A0AAV4VV74_9ARAC</name>
<sequence length="183" mass="20243">MSAGDDHRRAGEGLRYGVVCDGSTVNGVKGVDLMEIPVSTLPTSFESSPRKKEFCIQPLGFPSGNEDSAKFAQTLDANVSVDKANILLIRRKLIANPNSNTRARVIARTTTSHGKKSRSYTIIREIDGFGPSTFFFKNKEDIFPESSLLVCYRKDSVQNILRGKHINGWLVVEVNCCLSYRIA</sequence>
<accession>A0AAV4VV74</accession>
<dbReference type="EMBL" id="BPLQ01013578">
    <property type="protein sequence ID" value="GIY73215.1"/>
    <property type="molecule type" value="Genomic_DNA"/>
</dbReference>
<protein>
    <submittedName>
        <fullName evidence="1">Uncharacterized protein</fullName>
    </submittedName>
</protein>
<evidence type="ECO:0000313" key="1">
    <source>
        <dbReference type="EMBL" id="GIY73215.1"/>
    </source>
</evidence>
<dbReference type="Proteomes" id="UP001054837">
    <property type="component" value="Unassembled WGS sequence"/>
</dbReference>
<dbReference type="AlphaFoldDB" id="A0AAV4VV74"/>
<keyword evidence="2" id="KW-1185">Reference proteome</keyword>